<evidence type="ECO:0000256" key="1">
    <source>
        <dbReference type="SAM" id="MobiDB-lite"/>
    </source>
</evidence>
<evidence type="ECO:0000313" key="2">
    <source>
        <dbReference type="EMBL" id="CAE8598725.1"/>
    </source>
</evidence>
<evidence type="ECO:0000313" key="4">
    <source>
        <dbReference type="Proteomes" id="UP000654075"/>
    </source>
</evidence>
<dbReference type="Proteomes" id="UP000654075">
    <property type="component" value="Unassembled WGS sequence"/>
</dbReference>
<dbReference type="Proteomes" id="UP000626109">
    <property type="component" value="Unassembled WGS sequence"/>
</dbReference>
<sequence>MWLRAPARLIARSTWPAQPLMPMGRGFATGSKSGKSEADRPDAGDKEVRPVAQAAPYRGKLSFEGTLLPMLDSHAQLDENGERIEDRLQCRLKEKASSAQLMAKAGSSLGPTGSMFGARPKDLAEEHESAKYQVTASQDHLEQIQNVIARMRRTGRDASDDRDVSDSMMKVMNYQKKHRTKKSGDIDW</sequence>
<dbReference type="EMBL" id="CAJNNW010019256">
    <property type="protein sequence ID" value="CAE8664315.1"/>
    <property type="molecule type" value="Genomic_DNA"/>
</dbReference>
<keyword evidence="4" id="KW-1185">Reference proteome</keyword>
<accession>A0A813EDY0</accession>
<reference evidence="2" key="1">
    <citation type="submission" date="2021-02" db="EMBL/GenBank/DDBJ databases">
        <authorList>
            <person name="Dougan E. K."/>
            <person name="Rhodes N."/>
            <person name="Thang M."/>
            <person name="Chan C."/>
        </authorList>
    </citation>
    <scope>NUCLEOTIDE SEQUENCE</scope>
</reference>
<gene>
    <name evidence="2" type="ORF">PGLA1383_LOCUS17126</name>
    <name evidence="3" type="ORF">PGLA2088_LOCUS15528</name>
</gene>
<name>A0A813EDY0_POLGL</name>
<organism evidence="2 4">
    <name type="scientific">Polarella glacialis</name>
    <name type="common">Dinoflagellate</name>
    <dbReference type="NCBI Taxonomy" id="89957"/>
    <lineage>
        <taxon>Eukaryota</taxon>
        <taxon>Sar</taxon>
        <taxon>Alveolata</taxon>
        <taxon>Dinophyceae</taxon>
        <taxon>Suessiales</taxon>
        <taxon>Suessiaceae</taxon>
        <taxon>Polarella</taxon>
    </lineage>
</organism>
<feature type="compositionally biased region" description="Basic and acidic residues" evidence="1">
    <location>
        <begin position="154"/>
        <end position="165"/>
    </location>
</feature>
<dbReference type="EMBL" id="CAJNNV010010523">
    <property type="protein sequence ID" value="CAE8598725.1"/>
    <property type="molecule type" value="Genomic_DNA"/>
</dbReference>
<feature type="region of interest" description="Disordered" evidence="1">
    <location>
        <begin position="150"/>
        <end position="188"/>
    </location>
</feature>
<dbReference type="AlphaFoldDB" id="A0A813EDY0"/>
<feature type="region of interest" description="Disordered" evidence="1">
    <location>
        <begin position="20"/>
        <end position="53"/>
    </location>
</feature>
<comment type="caution">
    <text evidence="2">The sequence shown here is derived from an EMBL/GenBank/DDBJ whole genome shotgun (WGS) entry which is preliminary data.</text>
</comment>
<evidence type="ECO:0000313" key="3">
    <source>
        <dbReference type="EMBL" id="CAE8664315.1"/>
    </source>
</evidence>
<proteinExistence type="predicted"/>
<feature type="compositionally biased region" description="Basic and acidic residues" evidence="1">
    <location>
        <begin position="34"/>
        <end position="49"/>
    </location>
</feature>
<protein>
    <submittedName>
        <fullName evidence="2">Uncharacterized protein</fullName>
    </submittedName>
</protein>